<dbReference type="GO" id="GO:0003677">
    <property type="term" value="F:DNA binding"/>
    <property type="evidence" value="ECO:0007669"/>
    <property type="project" value="UniProtKB-KW"/>
</dbReference>
<accession>A0A149TN87</accession>
<sequence>MLIRLQSGFHFRRGIPVRFRPALGKREIWHSLETLDRNLARTRACAMYGLTSQLFECISLAMSSSEETSSLNKAVETFQETLATSDLHPVQQDLFQSIVQTYDSEIQALKARYKTMNAEHLLARMEDHQRVSSVLEKIGPEINALTDIIHKLGKDKRSSGEEALTKLSEQVAALTQLVQPPAPKSSPLFSEASETFLSVKAKKSKPSVIAEHRNTYRRFVEICGDRPIRDYTGEDAGTFKDMMEQLPVHYGKNRKDTRTVAELTAEANRKNLERISGKANKNHFTRLSALWRHYEPLGLIDRNPFVGGWKFDTTAKTQRIRWSNDDLMTLIENPWPFQTISQATFGLIVGIASYTGMREEEICRLRPQDIVQIQDVWCIAVQVHRAHKEAPWEAWDPKTEAGARIVPLCQSLLDTGLVEMAKRAKNQRRRYLFNGLNFTGMDMKRSGIFQRNFSSFKSRLGIGREKVFHSFRHNVPTKLRNIHEHGDGGLRESWIDDFLGHEGLNKSVGNIVYFDDVDITNLKRVADSMSYPEFWDLKRLMGKQ</sequence>
<dbReference type="RefSeq" id="WP_062105760.1">
    <property type="nucleotide sequence ID" value="NZ_LHZR01000062.1"/>
</dbReference>
<keyword evidence="3" id="KW-0238">DNA-binding</keyword>
<keyword evidence="4" id="KW-0233">DNA recombination</keyword>
<evidence type="ECO:0000259" key="5">
    <source>
        <dbReference type="PROSITE" id="PS51898"/>
    </source>
</evidence>
<evidence type="ECO:0000313" key="7">
    <source>
        <dbReference type="Proteomes" id="UP000075636"/>
    </source>
</evidence>
<dbReference type="GO" id="GO:0015074">
    <property type="term" value="P:DNA integration"/>
    <property type="evidence" value="ECO:0007669"/>
    <property type="project" value="UniProtKB-KW"/>
</dbReference>
<comment type="similarity">
    <text evidence="1">Belongs to the 'phage' integrase family.</text>
</comment>
<dbReference type="Gene3D" id="1.10.443.10">
    <property type="entry name" value="Intergrase catalytic core"/>
    <property type="match status" value="1"/>
</dbReference>
<evidence type="ECO:0000256" key="4">
    <source>
        <dbReference type="ARBA" id="ARBA00023172"/>
    </source>
</evidence>
<evidence type="ECO:0000313" key="6">
    <source>
        <dbReference type="EMBL" id="KXV50960.1"/>
    </source>
</evidence>
<dbReference type="InterPro" id="IPR050090">
    <property type="entry name" value="Tyrosine_recombinase_XerCD"/>
</dbReference>
<dbReference type="EMBL" id="LHZR01000062">
    <property type="protein sequence ID" value="KXV50960.1"/>
    <property type="molecule type" value="Genomic_DNA"/>
</dbReference>
<evidence type="ECO:0000256" key="3">
    <source>
        <dbReference type="ARBA" id="ARBA00023125"/>
    </source>
</evidence>
<feature type="domain" description="Tyr recombinase" evidence="5">
    <location>
        <begin position="317"/>
        <end position="527"/>
    </location>
</feature>
<name>A0A149TN87_9PROT</name>
<keyword evidence="2" id="KW-0229">DNA integration</keyword>
<organism evidence="6 7">
    <name type="scientific">Gluconobacter albidus</name>
    <dbReference type="NCBI Taxonomy" id="318683"/>
    <lineage>
        <taxon>Bacteria</taxon>
        <taxon>Pseudomonadati</taxon>
        <taxon>Pseudomonadota</taxon>
        <taxon>Alphaproteobacteria</taxon>
        <taxon>Acetobacterales</taxon>
        <taxon>Acetobacteraceae</taxon>
        <taxon>Gluconobacter</taxon>
    </lineage>
</organism>
<dbReference type="PROSITE" id="PS51898">
    <property type="entry name" value="TYR_RECOMBINASE"/>
    <property type="match status" value="1"/>
</dbReference>
<dbReference type="InterPro" id="IPR046668">
    <property type="entry name" value="DUF6538"/>
</dbReference>
<protein>
    <submittedName>
        <fullName evidence="6">Integrase</fullName>
    </submittedName>
</protein>
<dbReference type="Pfam" id="PF20172">
    <property type="entry name" value="DUF6538"/>
    <property type="match status" value="1"/>
</dbReference>
<dbReference type="InterPro" id="IPR013762">
    <property type="entry name" value="Integrase-like_cat_sf"/>
</dbReference>
<dbReference type="Pfam" id="PF00589">
    <property type="entry name" value="Phage_integrase"/>
    <property type="match status" value="1"/>
</dbReference>
<comment type="caution">
    <text evidence="6">The sequence shown here is derived from an EMBL/GenBank/DDBJ whole genome shotgun (WGS) entry which is preliminary data.</text>
</comment>
<proteinExistence type="inferred from homology"/>
<dbReference type="SUPFAM" id="SSF56349">
    <property type="entry name" value="DNA breaking-rejoining enzymes"/>
    <property type="match status" value="1"/>
</dbReference>
<dbReference type="InterPro" id="IPR002104">
    <property type="entry name" value="Integrase_catalytic"/>
</dbReference>
<dbReference type="InterPro" id="IPR011010">
    <property type="entry name" value="DNA_brk_join_enz"/>
</dbReference>
<evidence type="ECO:0000256" key="2">
    <source>
        <dbReference type="ARBA" id="ARBA00022908"/>
    </source>
</evidence>
<dbReference type="PATRIC" id="fig|318683.6.peg.3524"/>
<gene>
    <name evidence="6" type="ORF">AD945_00930</name>
</gene>
<dbReference type="OrthoDB" id="9784724at2"/>
<dbReference type="PANTHER" id="PTHR30349:SF41">
    <property type="entry name" value="INTEGRASE_RECOMBINASE PROTEIN MJ0367-RELATED"/>
    <property type="match status" value="1"/>
</dbReference>
<reference evidence="6 7" key="1">
    <citation type="submission" date="2015-06" db="EMBL/GenBank/DDBJ databases">
        <title>Improved classification and identification of acetic acid bacteria using matrix-assisted laser desorption/ionization time-of-flight mass spectrometry; Gluconobacter nephelii and Gluconobacter uchimurae are later heterotypic synonyms of Gluconobacter japonicus and Gluconobacter oxydans, respectively.</title>
        <authorList>
            <person name="Li L."/>
            <person name="Cleenwerck I."/>
            <person name="De Vuyst L."/>
            <person name="Vandamme P."/>
        </authorList>
    </citation>
    <scope>NUCLEOTIDE SEQUENCE [LARGE SCALE GENOMIC DNA]</scope>
    <source>
        <strain evidence="6 7">LMG 1768</strain>
    </source>
</reference>
<evidence type="ECO:0000256" key="1">
    <source>
        <dbReference type="ARBA" id="ARBA00008857"/>
    </source>
</evidence>
<dbReference type="GO" id="GO:0006310">
    <property type="term" value="P:DNA recombination"/>
    <property type="evidence" value="ECO:0007669"/>
    <property type="project" value="UniProtKB-KW"/>
</dbReference>
<dbReference type="PANTHER" id="PTHR30349">
    <property type="entry name" value="PHAGE INTEGRASE-RELATED"/>
    <property type="match status" value="1"/>
</dbReference>
<dbReference type="Proteomes" id="UP000075636">
    <property type="component" value="Unassembled WGS sequence"/>
</dbReference>
<dbReference type="AlphaFoldDB" id="A0A149TN87"/>